<dbReference type="OrthoDB" id="1016139at2"/>
<keyword evidence="3 6" id="KW-0732">Signal</keyword>
<accession>A0A4Q6XTS5</accession>
<feature type="chain" id="PRO_5020930318" evidence="6">
    <location>
        <begin position="25"/>
        <end position="537"/>
    </location>
</feature>
<dbReference type="Proteomes" id="UP000292855">
    <property type="component" value="Unassembled WGS sequence"/>
</dbReference>
<dbReference type="InterPro" id="IPR011990">
    <property type="entry name" value="TPR-like_helical_dom_sf"/>
</dbReference>
<evidence type="ECO:0000256" key="1">
    <source>
        <dbReference type="ARBA" id="ARBA00004442"/>
    </source>
</evidence>
<dbReference type="InterPro" id="IPR033985">
    <property type="entry name" value="SusD-like_N"/>
</dbReference>
<sequence>MKKTYKYSAIGVLTYALILSTSSCSNFLSVEPTGSLTEEQVFEKIENVQPLVLGLYDSYRRCKEGRNGLMPYLGTDETQQGNYQLISSGDQAGMDKYNGQLNATSTQVASIWNNRWPAVVSAAKAIYALSMTTEDPERAMKLTGEACFIRGLLMFELSMLWGEIPVVDMNRTDELGLGRQPLDVVWQYIIDDFTTAANNLPESYDGEPQRATKGAALAMLGKAYMAAPESTNLRDFSKADDCFKQIIEMGRYRLLDNYSDLFRYNNPNTAESLFELQFNNVWPDCNYWQFDTGSRAVDSWFSQACSYAGYDFLLPTPFAYKAVEEGGVWEDGDTRKGEALREDFTYYTNRYSSDGSFQYVTPDLSKTQWTGTTDELDPHIKKYEDPRTDILSGLGINNMWNSGKNFAVIRYADVLLLHAECLNELGQTAEAINIVNEEIRKRAWGGTLPEDKKWGAMSPDDFRAKIMDERIRELCFEGWRRIDLLRTGKFVALVKERNKWANESGTIQDFHKRYPIPDTEIKTNDAFTEEDQNPGYN</sequence>
<proteinExistence type="inferred from homology"/>
<evidence type="ECO:0000256" key="4">
    <source>
        <dbReference type="ARBA" id="ARBA00023136"/>
    </source>
</evidence>
<dbReference type="EMBL" id="SGIT01000002">
    <property type="protein sequence ID" value="RZF59997.1"/>
    <property type="molecule type" value="Genomic_DNA"/>
</dbReference>
<name>A0A4Q6XTS5_9SPHI</name>
<comment type="similarity">
    <text evidence="2">Belongs to the SusD family.</text>
</comment>
<evidence type="ECO:0000259" key="7">
    <source>
        <dbReference type="Pfam" id="PF07980"/>
    </source>
</evidence>
<feature type="signal peptide" evidence="6">
    <location>
        <begin position="1"/>
        <end position="24"/>
    </location>
</feature>
<gene>
    <name evidence="9" type="ORF">EWE74_12790</name>
</gene>
<comment type="caution">
    <text evidence="9">The sequence shown here is derived from an EMBL/GenBank/DDBJ whole genome shotgun (WGS) entry which is preliminary data.</text>
</comment>
<dbReference type="GO" id="GO:0009279">
    <property type="term" value="C:cell outer membrane"/>
    <property type="evidence" value="ECO:0007669"/>
    <property type="project" value="UniProtKB-SubCell"/>
</dbReference>
<evidence type="ECO:0000313" key="10">
    <source>
        <dbReference type="Proteomes" id="UP000292855"/>
    </source>
</evidence>
<dbReference type="RefSeq" id="WP_130141915.1">
    <property type="nucleotide sequence ID" value="NZ_SGIT01000002.1"/>
</dbReference>
<evidence type="ECO:0000256" key="3">
    <source>
        <dbReference type="ARBA" id="ARBA00022729"/>
    </source>
</evidence>
<protein>
    <submittedName>
        <fullName evidence="9">RagB/SusD family nutrient uptake outer membrane protein</fullName>
    </submittedName>
</protein>
<dbReference type="Pfam" id="PF14322">
    <property type="entry name" value="SusD-like_3"/>
    <property type="match status" value="1"/>
</dbReference>
<dbReference type="Gene3D" id="1.25.40.390">
    <property type="match status" value="1"/>
</dbReference>
<evidence type="ECO:0000256" key="5">
    <source>
        <dbReference type="ARBA" id="ARBA00023237"/>
    </source>
</evidence>
<dbReference type="AlphaFoldDB" id="A0A4Q6XTS5"/>
<evidence type="ECO:0000256" key="2">
    <source>
        <dbReference type="ARBA" id="ARBA00006275"/>
    </source>
</evidence>
<reference evidence="9 10" key="1">
    <citation type="submission" date="2019-02" db="EMBL/GenBank/DDBJ databases">
        <authorList>
            <person name="Li Y."/>
        </authorList>
    </citation>
    <scope>NUCLEOTIDE SEQUENCE [LARGE SCALE GENOMIC DNA]</scope>
    <source>
        <strain evidence="9 10">30C10-4-7</strain>
    </source>
</reference>
<feature type="domain" description="RagB/SusD" evidence="7">
    <location>
        <begin position="330"/>
        <end position="536"/>
    </location>
</feature>
<comment type="subcellular location">
    <subcellularLocation>
        <location evidence="1">Cell outer membrane</location>
    </subcellularLocation>
</comment>
<organism evidence="9 10">
    <name type="scientific">Sphingobacterium corticibacterium</name>
    <dbReference type="NCBI Taxonomy" id="2484746"/>
    <lineage>
        <taxon>Bacteria</taxon>
        <taxon>Pseudomonadati</taxon>
        <taxon>Bacteroidota</taxon>
        <taxon>Sphingobacteriia</taxon>
        <taxon>Sphingobacteriales</taxon>
        <taxon>Sphingobacteriaceae</taxon>
        <taxon>Sphingobacterium</taxon>
    </lineage>
</organism>
<feature type="domain" description="SusD-like N-terminal" evidence="8">
    <location>
        <begin position="53"/>
        <end position="224"/>
    </location>
</feature>
<dbReference type="InterPro" id="IPR012944">
    <property type="entry name" value="SusD_RagB_dom"/>
</dbReference>
<dbReference type="SUPFAM" id="SSF48452">
    <property type="entry name" value="TPR-like"/>
    <property type="match status" value="1"/>
</dbReference>
<dbReference type="Pfam" id="PF07980">
    <property type="entry name" value="SusD_RagB"/>
    <property type="match status" value="1"/>
</dbReference>
<dbReference type="PROSITE" id="PS51257">
    <property type="entry name" value="PROKAR_LIPOPROTEIN"/>
    <property type="match status" value="1"/>
</dbReference>
<evidence type="ECO:0000256" key="6">
    <source>
        <dbReference type="SAM" id="SignalP"/>
    </source>
</evidence>
<keyword evidence="5" id="KW-0998">Cell outer membrane</keyword>
<keyword evidence="4" id="KW-0472">Membrane</keyword>
<keyword evidence="10" id="KW-1185">Reference proteome</keyword>
<evidence type="ECO:0000313" key="9">
    <source>
        <dbReference type="EMBL" id="RZF59997.1"/>
    </source>
</evidence>
<evidence type="ECO:0000259" key="8">
    <source>
        <dbReference type="Pfam" id="PF14322"/>
    </source>
</evidence>